<dbReference type="InterPro" id="IPR003313">
    <property type="entry name" value="AraC-bd"/>
</dbReference>
<dbReference type="GO" id="GO:0043565">
    <property type="term" value="F:sequence-specific DNA binding"/>
    <property type="evidence" value="ECO:0007669"/>
    <property type="project" value="InterPro"/>
</dbReference>
<dbReference type="PRINTS" id="PR00032">
    <property type="entry name" value="HTHARAC"/>
</dbReference>
<accession>A0A6C0GHQ7</accession>
<dbReference type="GO" id="GO:0003700">
    <property type="term" value="F:DNA-binding transcription factor activity"/>
    <property type="evidence" value="ECO:0007669"/>
    <property type="project" value="InterPro"/>
</dbReference>
<dbReference type="SUPFAM" id="SSF51215">
    <property type="entry name" value="Regulatory protein AraC"/>
    <property type="match status" value="1"/>
</dbReference>
<keyword evidence="6" id="KW-1185">Reference proteome</keyword>
<keyword evidence="2" id="KW-0238">DNA-binding</keyword>
<gene>
    <name evidence="5" type="ORF">GXP67_11505</name>
</gene>
<evidence type="ECO:0000256" key="3">
    <source>
        <dbReference type="ARBA" id="ARBA00023163"/>
    </source>
</evidence>
<dbReference type="Pfam" id="PF12833">
    <property type="entry name" value="HTH_18"/>
    <property type="match status" value="1"/>
</dbReference>
<proteinExistence type="predicted"/>
<evidence type="ECO:0000313" key="6">
    <source>
        <dbReference type="Proteomes" id="UP000480178"/>
    </source>
</evidence>
<dbReference type="KEGG" id="rhoz:GXP67_11505"/>
<evidence type="ECO:0000256" key="2">
    <source>
        <dbReference type="ARBA" id="ARBA00023125"/>
    </source>
</evidence>
<evidence type="ECO:0000259" key="4">
    <source>
        <dbReference type="PROSITE" id="PS01124"/>
    </source>
</evidence>
<dbReference type="PANTHER" id="PTHR43280">
    <property type="entry name" value="ARAC-FAMILY TRANSCRIPTIONAL REGULATOR"/>
    <property type="match status" value="1"/>
</dbReference>
<dbReference type="SUPFAM" id="SSF46689">
    <property type="entry name" value="Homeodomain-like"/>
    <property type="match status" value="1"/>
</dbReference>
<reference evidence="5 6" key="1">
    <citation type="submission" date="2020-01" db="EMBL/GenBank/DDBJ databases">
        <authorList>
            <person name="Kim M.K."/>
        </authorList>
    </citation>
    <scope>NUCLEOTIDE SEQUENCE [LARGE SCALE GENOMIC DNA]</scope>
    <source>
        <strain evidence="5 6">172606-1</strain>
    </source>
</reference>
<dbReference type="PANTHER" id="PTHR43280:SF32">
    <property type="entry name" value="TRANSCRIPTIONAL REGULATORY PROTEIN"/>
    <property type="match status" value="1"/>
</dbReference>
<dbReference type="InterPro" id="IPR018060">
    <property type="entry name" value="HTH_AraC"/>
</dbReference>
<keyword evidence="1" id="KW-0805">Transcription regulation</keyword>
<dbReference type="EMBL" id="CP048222">
    <property type="protein sequence ID" value="QHT67222.1"/>
    <property type="molecule type" value="Genomic_DNA"/>
</dbReference>
<dbReference type="PROSITE" id="PS01124">
    <property type="entry name" value="HTH_ARAC_FAMILY_2"/>
    <property type="match status" value="1"/>
</dbReference>
<dbReference type="Gene3D" id="1.10.10.60">
    <property type="entry name" value="Homeodomain-like"/>
    <property type="match status" value="1"/>
</dbReference>
<evidence type="ECO:0000256" key="1">
    <source>
        <dbReference type="ARBA" id="ARBA00023015"/>
    </source>
</evidence>
<dbReference type="Proteomes" id="UP000480178">
    <property type="component" value="Chromosome"/>
</dbReference>
<dbReference type="InterPro" id="IPR037923">
    <property type="entry name" value="HTH-like"/>
</dbReference>
<keyword evidence="3" id="KW-0804">Transcription</keyword>
<protein>
    <submittedName>
        <fullName evidence="5">Helix-turn-helix domain-containing protein</fullName>
    </submittedName>
</protein>
<organism evidence="5 6">
    <name type="scientific">Rhodocytophaga rosea</name>
    <dbReference type="NCBI Taxonomy" id="2704465"/>
    <lineage>
        <taxon>Bacteria</taxon>
        <taxon>Pseudomonadati</taxon>
        <taxon>Bacteroidota</taxon>
        <taxon>Cytophagia</taxon>
        <taxon>Cytophagales</taxon>
        <taxon>Rhodocytophagaceae</taxon>
        <taxon>Rhodocytophaga</taxon>
    </lineage>
</organism>
<dbReference type="InterPro" id="IPR009057">
    <property type="entry name" value="Homeodomain-like_sf"/>
</dbReference>
<name>A0A6C0GHQ7_9BACT</name>
<sequence length="285" mass="33116">MENIPIRHIQATQPQPAFPDSFSIRDIETLLAGKDMVQALHRHDFFLVIALNKGLGSHEIDFTSYAICDQSVFFLRPGQVHKLTLEAASTGYIMQFRGNFYHPHEKASDQLMRKAGNQNFYQFDACKFQNILSILKYIFEEYTDKQEKYQEVIQANLDILFIELIRHSSKSASGNTSLYMQQRLEKFLELIETHMASHKQVSHYARMMNLSTYQLNAITKTSLGKTSSQLIDDSLILEAKRYLLATSNQVNQIAYDLGYEDISYFSRFFKKHTGYSPETFRQNFR</sequence>
<dbReference type="AlphaFoldDB" id="A0A6C0GHQ7"/>
<dbReference type="Pfam" id="PF02311">
    <property type="entry name" value="AraC_binding"/>
    <property type="match status" value="1"/>
</dbReference>
<dbReference type="SMART" id="SM00342">
    <property type="entry name" value="HTH_ARAC"/>
    <property type="match status" value="1"/>
</dbReference>
<dbReference type="InterPro" id="IPR020449">
    <property type="entry name" value="Tscrpt_reg_AraC-type_HTH"/>
</dbReference>
<dbReference type="RefSeq" id="WP_162443263.1">
    <property type="nucleotide sequence ID" value="NZ_CP048222.1"/>
</dbReference>
<feature type="domain" description="HTH araC/xylS-type" evidence="4">
    <location>
        <begin position="185"/>
        <end position="283"/>
    </location>
</feature>
<evidence type="ECO:0000313" key="5">
    <source>
        <dbReference type="EMBL" id="QHT67222.1"/>
    </source>
</evidence>